<dbReference type="EMBL" id="CAJGYO010000004">
    <property type="protein sequence ID" value="CAD6227130.1"/>
    <property type="molecule type" value="Genomic_DNA"/>
</dbReference>
<accession>A0A811NS18</accession>
<feature type="coiled-coil region" evidence="1">
    <location>
        <begin position="600"/>
        <end position="744"/>
    </location>
</feature>
<comment type="caution">
    <text evidence="6">The sequence shown here is derived from an EMBL/GenBank/DDBJ whole genome shotgun (WGS) entry which is preliminary data.</text>
</comment>
<keyword evidence="3" id="KW-0732">Signal</keyword>
<evidence type="ECO:0000313" key="7">
    <source>
        <dbReference type="Proteomes" id="UP000604825"/>
    </source>
</evidence>
<feature type="compositionally biased region" description="Low complexity" evidence="2">
    <location>
        <begin position="870"/>
        <end position="882"/>
    </location>
</feature>
<feature type="compositionally biased region" description="Basic and acidic residues" evidence="2">
    <location>
        <begin position="1041"/>
        <end position="1056"/>
    </location>
</feature>
<gene>
    <name evidence="6" type="ORF">NCGR_LOCUS18770</name>
</gene>
<evidence type="ECO:0000259" key="4">
    <source>
        <dbReference type="Pfam" id="PF19160"/>
    </source>
</evidence>
<evidence type="ECO:0000256" key="2">
    <source>
        <dbReference type="SAM" id="MobiDB-lite"/>
    </source>
</evidence>
<organism evidence="6 7">
    <name type="scientific">Miscanthus lutarioriparius</name>
    <dbReference type="NCBI Taxonomy" id="422564"/>
    <lineage>
        <taxon>Eukaryota</taxon>
        <taxon>Viridiplantae</taxon>
        <taxon>Streptophyta</taxon>
        <taxon>Embryophyta</taxon>
        <taxon>Tracheophyta</taxon>
        <taxon>Spermatophyta</taxon>
        <taxon>Magnoliopsida</taxon>
        <taxon>Liliopsida</taxon>
        <taxon>Poales</taxon>
        <taxon>Poaceae</taxon>
        <taxon>PACMAD clade</taxon>
        <taxon>Panicoideae</taxon>
        <taxon>Andropogonodae</taxon>
        <taxon>Andropogoneae</taxon>
        <taxon>Saccharinae</taxon>
        <taxon>Miscanthus</taxon>
    </lineage>
</organism>
<dbReference type="Pfam" id="PF19160">
    <property type="entry name" value="SPARK"/>
    <property type="match status" value="1"/>
</dbReference>
<keyword evidence="1" id="KW-0175">Coiled coil</keyword>
<feature type="region of interest" description="Disordered" evidence="2">
    <location>
        <begin position="509"/>
        <end position="528"/>
    </location>
</feature>
<dbReference type="InterPro" id="IPR040336">
    <property type="entry name" value="At1g61900-like"/>
</dbReference>
<evidence type="ECO:0000256" key="3">
    <source>
        <dbReference type="SAM" id="SignalP"/>
    </source>
</evidence>
<feature type="compositionally biased region" description="Pro residues" evidence="2">
    <location>
        <begin position="64"/>
        <end position="73"/>
    </location>
</feature>
<feature type="compositionally biased region" description="Polar residues" evidence="2">
    <location>
        <begin position="941"/>
        <end position="959"/>
    </location>
</feature>
<dbReference type="InterPro" id="IPR043891">
    <property type="entry name" value="SPARK"/>
</dbReference>
<dbReference type="GO" id="GO:0005886">
    <property type="term" value="C:plasma membrane"/>
    <property type="evidence" value="ECO:0007669"/>
    <property type="project" value="TreeGrafter"/>
</dbReference>
<dbReference type="OrthoDB" id="1906601at2759"/>
<feature type="chain" id="PRO_5032731592" description="SPARK domain-containing protein" evidence="3">
    <location>
        <begin position="24"/>
        <end position="1066"/>
    </location>
</feature>
<feature type="domain" description="SPARK" evidence="4">
    <location>
        <begin position="97"/>
        <end position="249"/>
    </location>
</feature>
<feature type="compositionally biased region" description="Low complexity" evidence="2">
    <location>
        <begin position="813"/>
        <end position="822"/>
    </location>
</feature>
<feature type="region of interest" description="Disordered" evidence="2">
    <location>
        <begin position="813"/>
        <end position="886"/>
    </location>
</feature>
<evidence type="ECO:0000313" key="6">
    <source>
        <dbReference type="EMBL" id="CAD6227130.1"/>
    </source>
</evidence>
<dbReference type="AlphaFoldDB" id="A0A811NS18"/>
<protein>
    <recommendedName>
        <fullName evidence="8">SPARK domain-containing protein</fullName>
    </recommendedName>
</protein>
<feature type="region of interest" description="Disordered" evidence="2">
    <location>
        <begin position="972"/>
        <end position="1066"/>
    </location>
</feature>
<reference evidence="6" key="1">
    <citation type="submission" date="2020-10" db="EMBL/GenBank/DDBJ databases">
        <authorList>
            <person name="Han B."/>
            <person name="Lu T."/>
            <person name="Zhao Q."/>
            <person name="Huang X."/>
            <person name="Zhao Y."/>
        </authorList>
    </citation>
    <scope>NUCLEOTIDE SEQUENCE</scope>
</reference>
<feature type="region of interest" description="Disordered" evidence="2">
    <location>
        <begin position="50"/>
        <end position="73"/>
    </location>
</feature>
<evidence type="ECO:0000256" key="1">
    <source>
        <dbReference type="SAM" id="Coils"/>
    </source>
</evidence>
<feature type="domain" description="At1g61900-like C-terminal" evidence="5">
    <location>
        <begin position="293"/>
        <end position="365"/>
    </location>
</feature>
<name>A0A811NS18_9POAL</name>
<sequence>MAPAGRLLAVAALSFLCVQGLWGDSGSAFAQSQPPLHRIVRAQANDGSGLMPELPPSGLMPMPELSPSPSGSPRPFVPFLAPAPLAPFFNNSTPKLSGKCTLNFTAVDKLITTTAVDCFTSFAPFLANVICCPQLQATLTILIGQSSKQTGSLALDPTVASYCLSDVQELLLSQGASDNLHSLCSVHLSNVTEGSCPVSTVDSFESVVDSSKLLEACQKIDSVNECCSQTCQNAINEAAQKISSKDGGLTSYPGSSKTDSCRNVVLRWLSSRLDPQSAKQMLRQLSNCNVNGVCPLSFPDTSKVAKECGGTMKNSTACCKAMLTYVAHLQKQSFITNLQALNCASFLGAKLQKMNVSTNVYSSCQITLKDFSLQVGSQESGCLLPSMPSDASFDSTSGISFTCDLNDNIAAPWPSSMQAPSSSCNKSVNIPERPAATSAQNGKVQEDLRVPFCRREPQEPEAKTPFFLGLPSSGALGTSLARISEAHFISIKIRQTTITEASVQDKQTFRVDRRQSSTRDGAGGGLQATSAMATKGEQIISLPKPIADIDACVECPAAYGSSSMEKATKWDANHLHLRGRARGLQLDDIFFASPSTSPLLLLMEAELEKARGHVRELEDERRVMTKRLERFLRKLAEEKAAWKARVRDKARHAVAALRDELGAERRHRRQLEQANARLLRDLAEARASAKQQAQSYEMERKARELMEDACSELTREVEEDQAEVELLRRECLRMREEMEEERRMLQMAEVWREERVQMKLSDAKLALENKYTHLNRLQAEMEAFLRSKDDESASHSAALREARLISDAAAATSSSVVRSRQSGENHHHHHHPVDSVDADSVLDHFRRKERERHHHAAAERERDDDGRRYSSSPASPASSKSSDMLQSVSPATDLFLAKANDDDDMYADGGSSADLEMDSCSWVGTSDRSASVANINGAGSGVTTEARSSGASRRSTKNTALIRRLWRSAITESRKKTGRTAADGGGWSPSYSADRRRSCVTAEGPPPPPPPAVAGEQCSSSSGSGLPLPPQRGGGGKQKQSLKEKLMEARMDEHNPLHAHAVKQKP</sequence>
<feature type="signal peptide" evidence="3">
    <location>
        <begin position="1"/>
        <end position="23"/>
    </location>
</feature>
<keyword evidence="7" id="KW-1185">Reference proteome</keyword>
<feature type="compositionally biased region" description="Basic and acidic residues" evidence="2">
    <location>
        <begin position="856"/>
        <end position="868"/>
    </location>
</feature>
<dbReference type="PANTHER" id="PTHR33831">
    <property type="entry name" value="GPI-ANCHORED PROTEIN"/>
    <property type="match status" value="1"/>
</dbReference>
<proteinExistence type="predicted"/>
<dbReference type="PANTHER" id="PTHR33831:SF5">
    <property type="entry name" value="OS07G0102300 PROTEIN"/>
    <property type="match status" value="1"/>
</dbReference>
<feature type="region of interest" description="Disordered" evidence="2">
    <location>
        <begin position="934"/>
        <end position="960"/>
    </location>
</feature>
<evidence type="ECO:0000259" key="5">
    <source>
        <dbReference type="Pfam" id="PF26584"/>
    </source>
</evidence>
<dbReference type="Pfam" id="PF26584">
    <property type="entry name" value="At1g61900"/>
    <property type="match status" value="1"/>
</dbReference>
<dbReference type="Proteomes" id="UP000604825">
    <property type="component" value="Unassembled WGS sequence"/>
</dbReference>
<feature type="compositionally biased region" description="Low complexity" evidence="2">
    <location>
        <begin position="50"/>
        <end position="63"/>
    </location>
</feature>
<dbReference type="InterPro" id="IPR059003">
    <property type="entry name" value="At1g61900_C"/>
</dbReference>
<evidence type="ECO:0008006" key="8">
    <source>
        <dbReference type="Google" id="ProtNLM"/>
    </source>
</evidence>